<dbReference type="EMBL" id="CP041690">
    <property type="protein sequence ID" value="QEE21413.1"/>
    <property type="molecule type" value="Genomic_DNA"/>
</dbReference>
<proteinExistence type="predicted"/>
<dbReference type="KEGG" id="yti:FNA67_15000"/>
<sequence length="68" mass="7747">MTFKYRLAVPIVGPHKIKRFRSWIGDALPDLDYNLPLQTPIATSSMTVRLRSMSDRQRLEAALPPLVP</sequence>
<dbReference type="RefSeq" id="WP_049705919.1">
    <property type="nucleotide sequence ID" value="NZ_BMFM01000001.1"/>
</dbReference>
<dbReference type="OrthoDB" id="8392900at2"/>
<dbReference type="AlphaFoldDB" id="A0A5B9DQF2"/>
<gene>
    <name evidence="1" type="ORF">FNA67_15000</name>
</gene>
<name>A0A5B9DQF2_9HYPH</name>
<accession>A0A5B9DQF2</accession>
<reference evidence="1 2" key="1">
    <citation type="journal article" date="2015" name="Int. J. Syst. Evol. Microbiol.">
        <title>Youhaiella tibetensis gen. nov., sp. nov., isolated from subsurface sediment.</title>
        <authorList>
            <person name="Wang Y.X."/>
            <person name="Huang F.Q."/>
            <person name="Nogi Y."/>
            <person name="Pang S.J."/>
            <person name="Wang P.K."/>
            <person name="Lv J."/>
        </authorList>
    </citation>
    <scope>NUCLEOTIDE SEQUENCE [LARGE SCALE GENOMIC DNA]</scope>
    <source>
        <strain evidence="2">fig4</strain>
    </source>
</reference>
<protein>
    <submittedName>
        <fullName evidence="1">Uncharacterized protein</fullName>
    </submittedName>
</protein>
<evidence type="ECO:0000313" key="1">
    <source>
        <dbReference type="EMBL" id="QEE21413.1"/>
    </source>
</evidence>
<keyword evidence="2" id="KW-1185">Reference proteome</keyword>
<organism evidence="1 2">
    <name type="scientific">Paradevosia tibetensis</name>
    <dbReference type="NCBI Taxonomy" id="1447062"/>
    <lineage>
        <taxon>Bacteria</taxon>
        <taxon>Pseudomonadati</taxon>
        <taxon>Pseudomonadota</taxon>
        <taxon>Alphaproteobacteria</taxon>
        <taxon>Hyphomicrobiales</taxon>
        <taxon>Devosiaceae</taxon>
        <taxon>Paradevosia</taxon>
    </lineage>
</organism>
<dbReference type="Proteomes" id="UP000321062">
    <property type="component" value="Chromosome"/>
</dbReference>
<evidence type="ECO:0000313" key="2">
    <source>
        <dbReference type="Proteomes" id="UP000321062"/>
    </source>
</evidence>